<accession>A0ABY7GAA6</accession>
<dbReference type="EMBL" id="CP111028">
    <property type="protein sequence ID" value="WAR30379.1"/>
    <property type="molecule type" value="Genomic_DNA"/>
</dbReference>
<evidence type="ECO:0000313" key="1">
    <source>
        <dbReference type="EMBL" id="WAR30379.1"/>
    </source>
</evidence>
<keyword evidence="2" id="KW-1185">Reference proteome</keyword>
<organism evidence="1 2">
    <name type="scientific">Mya arenaria</name>
    <name type="common">Soft-shell clam</name>
    <dbReference type="NCBI Taxonomy" id="6604"/>
    <lineage>
        <taxon>Eukaryota</taxon>
        <taxon>Metazoa</taxon>
        <taxon>Spiralia</taxon>
        <taxon>Lophotrochozoa</taxon>
        <taxon>Mollusca</taxon>
        <taxon>Bivalvia</taxon>
        <taxon>Autobranchia</taxon>
        <taxon>Heteroconchia</taxon>
        <taxon>Euheterodonta</taxon>
        <taxon>Imparidentia</taxon>
        <taxon>Neoheterodontei</taxon>
        <taxon>Myida</taxon>
        <taxon>Myoidea</taxon>
        <taxon>Myidae</taxon>
        <taxon>Mya</taxon>
    </lineage>
</organism>
<proteinExistence type="predicted"/>
<sequence>MPTTATWRLAFGNANDITNYSYFDVMAQSYCAAKVPGAEWVFALRRDCTMAPTCNTICANAKASILSTISNQRKSVGCFDAFNVIKSHPILIPNAEFDQPDSGKVNLGSYSYGSGGCTWRANHCGPNYCCCKAYN</sequence>
<name>A0ABY7GAA6_MYAAR</name>
<evidence type="ECO:0000313" key="2">
    <source>
        <dbReference type="Proteomes" id="UP001164746"/>
    </source>
</evidence>
<reference evidence="1" key="1">
    <citation type="submission" date="2022-11" db="EMBL/GenBank/DDBJ databases">
        <title>Centuries of genome instability and evolution in soft-shell clam transmissible cancer (bioRxiv).</title>
        <authorList>
            <person name="Hart S.F.M."/>
            <person name="Yonemitsu M.A."/>
            <person name="Giersch R.M."/>
            <person name="Beal B.F."/>
            <person name="Arriagada G."/>
            <person name="Davis B.W."/>
            <person name="Ostrander E.A."/>
            <person name="Goff S.P."/>
            <person name="Metzger M.J."/>
        </authorList>
    </citation>
    <scope>NUCLEOTIDE SEQUENCE</scope>
    <source>
        <strain evidence="1">MELC-2E11</strain>
        <tissue evidence="1">Siphon/mantle</tissue>
    </source>
</reference>
<dbReference type="Proteomes" id="UP001164746">
    <property type="component" value="Chromosome 17"/>
</dbReference>
<gene>
    <name evidence="1" type="ORF">MAR_032921</name>
</gene>
<protein>
    <submittedName>
        <fullName evidence="1">Uncharacterized protein</fullName>
    </submittedName>
</protein>